<dbReference type="AlphaFoldDB" id="R1FV28"/>
<organism evidence="1 2">
    <name type="scientific">Amycolatopsis vancoresmycina DSM 44592</name>
    <dbReference type="NCBI Taxonomy" id="1292037"/>
    <lineage>
        <taxon>Bacteria</taxon>
        <taxon>Bacillati</taxon>
        <taxon>Actinomycetota</taxon>
        <taxon>Actinomycetes</taxon>
        <taxon>Pseudonocardiales</taxon>
        <taxon>Pseudonocardiaceae</taxon>
        <taxon>Amycolatopsis</taxon>
    </lineage>
</organism>
<reference evidence="1 2" key="1">
    <citation type="submission" date="2013-02" db="EMBL/GenBank/DDBJ databases">
        <title>Draft genome sequence of Amycolatopsis vancoresmycina strain DSM 44592T.</title>
        <authorList>
            <person name="Kumar S."/>
            <person name="Kaur N."/>
            <person name="Kaur C."/>
            <person name="Raghava G.P.S."/>
            <person name="Mayilraj S."/>
        </authorList>
    </citation>
    <scope>NUCLEOTIDE SEQUENCE [LARGE SCALE GENOMIC DNA]</scope>
    <source>
        <strain evidence="1 2">DSM 44592</strain>
    </source>
</reference>
<keyword evidence="2" id="KW-1185">Reference proteome</keyword>
<evidence type="ECO:0000313" key="1">
    <source>
        <dbReference type="EMBL" id="EOD63272.1"/>
    </source>
</evidence>
<gene>
    <name evidence="1" type="ORF">H480_37875</name>
</gene>
<comment type="caution">
    <text evidence="1">The sequence shown here is derived from an EMBL/GenBank/DDBJ whole genome shotgun (WGS) entry which is preliminary data.</text>
</comment>
<name>R1FV28_9PSEU</name>
<evidence type="ECO:0000313" key="2">
    <source>
        <dbReference type="Proteomes" id="UP000014139"/>
    </source>
</evidence>
<sequence length="185" mass="19471">MFGDAPDLDAAAAGAGELVEPDQVGLRGRCRVAVAQLVQARDRVAVGGGGRVVEQLDQLALDGLAHHVLPPARLVVHVLPFEPDHVDEEALGEAVLAHHRDGEFAAVVGQLEVPVVGHHDQPVPLHPGDGLAHGRAALLQALGDPGAQRNDTLFFELVDGTQVHLGGVDEIVHAVPFVRVAHRSR</sequence>
<protein>
    <submittedName>
        <fullName evidence="1">Uncharacterized protein</fullName>
    </submittedName>
</protein>
<proteinExistence type="predicted"/>
<dbReference type="EMBL" id="AOUO01000641">
    <property type="protein sequence ID" value="EOD63272.1"/>
    <property type="molecule type" value="Genomic_DNA"/>
</dbReference>
<dbReference type="Proteomes" id="UP000014139">
    <property type="component" value="Unassembled WGS sequence"/>
</dbReference>
<accession>R1FV28</accession>